<dbReference type="Gene3D" id="2.60.40.1080">
    <property type="match status" value="3"/>
</dbReference>
<feature type="non-terminal residue" evidence="2">
    <location>
        <position position="940"/>
    </location>
</feature>
<dbReference type="SUPFAM" id="SSF49373">
    <property type="entry name" value="Invasin/intimin cell-adhesion fragments"/>
    <property type="match status" value="3"/>
</dbReference>
<dbReference type="Proteomes" id="UP000564536">
    <property type="component" value="Unassembled WGS sequence"/>
</dbReference>
<gene>
    <name evidence="2" type="ORF">HB943_10060</name>
</gene>
<evidence type="ECO:0000259" key="1">
    <source>
        <dbReference type="SMART" id="SM00635"/>
    </source>
</evidence>
<proteinExistence type="predicted"/>
<feature type="domain" description="BIG2" evidence="1">
    <location>
        <begin position="381"/>
        <end position="455"/>
    </location>
</feature>
<dbReference type="InterPro" id="IPR041498">
    <property type="entry name" value="Big_6"/>
</dbReference>
<evidence type="ECO:0000313" key="2">
    <source>
        <dbReference type="EMBL" id="MBC1500952.1"/>
    </source>
</evidence>
<dbReference type="Pfam" id="PF17936">
    <property type="entry name" value="Big_6"/>
    <property type="match status" value="3"/>
</dbReference>
<name>A0A841Z8J1_9LIST</name>
<dbReference type="Pfam" id="PF20622">
    <property type="entry name" value="Big_15"/>
    <property type="match status" value="2"/>
</dbReference>
<dbReference type="Pfam" id="PF02368">
    <property type="entry name" value="Big_2"/>
    <property type="match status" value="3"/>
</dbReference>
<dbReference type="RefSeq" id="WP_185426165.1">
    <property type="nucleotide sequence ID" value="NZ_JAARRL010000015.1"/>
</dbReference>
<feature type="domain" description="BIG2" evidence="1">
    <location>
        <begin position="538"/>
        <end position="612"/>
    </location>
</feature>
<comment type="caution">
    <text evidence="2">The sequence shown here is derived from an EMBL/GenBank/DDBJ whole genome shotgun (WGS) entry which is preliminary data.</text>
</comment>
<accession>A0A841Z8J1</accession>
<dbReference type="EMBL" id="JAARRL010000015">
    <property type="protein sequence ID" value="MBC1500952.1"/>
    <property type="molecule type" value="Genomic_DNA"/>
</dbReference>
<reference evidence="2 3" key="1">
    <citation type="submission" date="2020-03" db="EMBL/GenBank/DDBJ databases">
        <title>Soil Listeria distribution.</title>
        <authorList>
            <person name="Liao J."/>
            <person name="Wiedmann M."/>
        </authorList>
    </citation>
    <scope>NUCLEOTIDE SEQUENCE [LARGE SCALE GENOMIC DNA]</scope>
    <source>
        <strain evidence="2 3">FSL L7-1523</strain>
    </source>
</reference>
<protein>
    <recommendedName>
        <fullName evidence="1">BIG2 domain-containing protein</fullName>
    </recommendedName>
</protein>
<dbReference type="Gene3D" id="2.60.40.10">
    <property type="entry name" value="Immunoglobulins"/>
    <property type="match status" value="4"/>
</dbReference>
<dbReference type="AlphaFoldDB" id="A0A841Z8J1"/>
<dbReference type="InterPro" id="IPR003343">
    <property type="entry name" value="Big_2"/>
</dbReference>
<dbReference type="InterPro" id="IPR046746">
    <property type="entry name" value="Big_15"/>
</dbReference>
<sequence length="940" mass="98729">MSKKKKLQANKNKWIAALLIGSITMVEITPQLGVIASEEPSNIEQIGLEKSTVGEATTRAFAKTTVNKVKSDSTVVTGKGNPNSYMEIRVKGKSIAAARVSADGTYKVTIPQQPAGTELLVSIGGGSNLSEATTIVQLRSTTINSMRSDSIAVTGTGEPNAYIEIRLNSAPKKGVASGRINAEGTYKLDIKERLPAGTELLASVGGGIAGLEEDTTIVQMMPTTINSLVTTSTTIKGTGEPNAYMEIRLNGSIGAIANGKINADGSYEWLLKESLSVGTLVLASVTVGELKSDVTTTVKEIDKPIMEETIYDIATEISGKGPVQGRVIAYDQDSNKINEAEVKETGEFDMSIPAQKAGSIISFISIDADGNESKPTNVTVQVSTVKINENISTGYMQDTQQLTTTTAPAGQKVTWSTSNDTIATVSGTGLVTYKKDGVVTITARTDNGREASITVTVVNPKPTVSVPIYDLTDSAAGTALANSKVNAYVEGKQIGTTTADDGGNFTMSFPKQRGGTVIDFVSELVGGKESEATKVSVQEATIKINEKDTSGFVKKKINLTTTTTPINAGVTWYSSDATIATVSSTGVVTLNAAGTATITAKLENGKSASVKITVIGIPKVDTAIYDMTTEASGTASGGAVVAYVDGEEIGRTVVGSDGKFTITFPTQRAGTTIDFMAEDEKGDLSDSAKVVVKESSIAINEKVTAGKVGDTQQLTATTTPAGQKVTWATSSAEIAKVDENGLVTFVSKGKVTITVTIENNHTAIASVVFDVEDNVSTLIAKDYTVGEIAVIGSYDKEATKVVLYVDGKAVKNSTLDPATMTYKAAAKSFITNASQKVEMVMSKGTKELKRIVVNVKEAPTNAHALTAQEYYLGSAFTTGTYDKEATKVVLYVDGKAVKNSTLDPATMTYKAAAKSFITNASQKVEMVMSKGTKELKRIVV</sequence>
<dbReference type="InterPro" id="IPR013783">
    <property type="entry name" value="Ig-like_fold"/>
</dbReference>
<feature type="domain" description="BIG2" evidence="1">
    <location>
        <begin position="693"/>
        <end position="767"/>
    </location>
</feature>
<organism evidence="2 3">
    <name type="scientific">Listeria weihenstephanensis</name>
    <dbReference type="NCBI Taxonomy" id="1006155"/>
    <lineage>
        <taxon>Bacteria</taxon>
        <taxon>Bacillati</taxon>
        <taxon>Bacillota</taxon>
        <taxon>Bacilli</taxon>
        <taxon>Bacillales</taxon>
        <taxon>Listeriaceae</taxon>
        <taxon>Listeria</taxon>
    </lineage>
</organism>
<dbReference type="InterPro" id="IPR008964">
    <property type="entry name" value="Invasin/intimin_cell_adhesion"/>
</dbReference>
<dbReference type="SMART" id="SM00635">
    <property type="entry name" value="BID_2"/>
    <property type="match status" value="3"/>
</dbReference>
<evidence type="ECO:0000313" key="3">
    <source>
        <dbReference type="Proteomes" id="UP000564536"/>
    </source>
</evidence>